<dbReference type="PANTHER" id="PTHR43185:SF1">
    <property type="entry name" value="FE(2+) TRANSPORTER FEOB"/>
    <property type="match status" value="1"/>
</dbReference>
<dbReference type="GO" id="GO:0005886">
    <property type="term" value="C:plasma membrane"/>
    <property type="evidence" value="ECO:0007669"/>
    <property type="project" value="TreeGrafter"/>
</dbReference>
<evidence type="ECO:0000313" key="3">
    <source>
        <dbReference type="EMBL" id="GAG65325.1"/>
    </source>
</evidence>
<name>X0Z7D5_9ZZZZ</name>
<sequence length="174" mass="19556">MIGNNYSTDYKGQVNEIEQSYQSGEITERELDESIAVIEAKMAGEGLAYSAAGRMGRFLEPVFRPLGFDWKMVVATISGIAAKEVVVSTMGTLYSIQEADGQSDSLKTALYKHYHPLVGYNFMLFTLLYFPCMAGMVIFRKEAGTKEMLFQMGYTFLLAWVVSFLVFQIGRLFI</sequence>
<dbReference type="PANTHER" id="PTHR43185">
    <property type="entry name" value="FERROUS IRON TRANSPORT PROTEIN B"/>
    <property type="match status" value="1"/>
</dbReference>
<evidence type="ECO:0000256" key="1">
    <source>
        <dbReference type="SAM" id="Phobius"/>
    </source>
</evidence>
<feature type="transmembrane region" description="Helical" evidence="1">
    <location>
        <begin position="151"/>
        <end position="173"/>
    </location>
</feature>
<gene>
    <name evidence="3" type="ORF">S01H4_04606</name>
</gene>
<dbReference type="EMBL" id="BART01001249">
    <property type="protein sequence ID" value="GAG65325.1"/>
    <property type="molecule type" value="Genomic_DNA"/>
</dbReference>
<dbReference type="InterPro" id="IPR011642">
    <property type="entry name" value="Gate_dom"/>
</dbReference>
<dbReference type="GO" id="GO:0015093">
    <property type="term" value="F:ferrous iron transmembrane transporter activity"/>
    <property type="evidence" value="ECO:0007669"/>
    <property type="project" value="TreeGrafter"/>
</dbReference>
<keyword evidence="1" id="KW-0472">Membrane</keyword>
<feature type="domain" description="Nucleoside transporter/FeoB GTPase Gate" evidence="2">
    <location>
        <begin position="49"/>
        <end position="146"/>
    </location>
</feature>
<accession>X0Z7D5</accession>
<dbReference type="AlphaFoldDB" id="X0Z7D5"/>
<protein>
    <recommendedName>
        <fullName evidence="2">Nucleoside transporter/FeoB GTPase Gate domain-containing protein</fullName>
    </recommendedName>
</protein>
<organism evidence="3">
    <name type="scientific">marine sediment metagenome</name>
    <dbReference type="NCBI Taxonomy" id="412755"/>
    <lineage>
        <taxon>unclassified sequences</taxon>
        <taxon>metagenomes</taxon>
        <taxon>ecological metagenomes</taxon>
    </lineage>
</organism>
<dbReference type="InterPro" id="IPR050860">
    <property type="entry name" value="FeoB_GTPase"/>
</dbReference>
<keyword evidence="1" id="KW-0812">Transmembrane</keyword>
<dbReference type="Pfam" id="PF07670">
    <property type="entry name" value="Gate"/>
    <property type="match status" value="1"/>
</dbReference>
<feature type="transmembrane region" description="Helical" evidence="1">
    <location>
        <begin position="117"/>
        <end position="139"/>
    </location>
</feature>
<comment type="caution">
    <text evidence="3">The sequence shown here is derived from an EMBL/GenBank/DDBJ whole genome shotgun (WGS) entry which is preliminary data.</text>
</comment>
<reference evidence="3" key="1">
    <citation type="journal article" date="2014" name="Front. Microbiol.">
        <title>High frequency of phylogenetically diverse reductive dehalogenase-homologous genes in deep subseafloor sedimentary metagenomes.</title>
        <authorList>
            <person name="Kawai M."/>
            <person name="Futagami T."/>
            <person name="Toyoda A."/>
            <person name="Takaki Y."/>
            <person name="Nishi S."/>
            <person name="Hori S."/>
            <person name="Arai W."/>
            <person name="Tsubouchi T."/>
            <person name="Morono Y."/>
            <person name="Uchiyama I."/>
            <person name="Ito T."/>
            <person name="Fujiyama A."/>
            <person name="Inagaki F."/>
            <person name="Takami H."/>
        </authorList>
    </citation>
    <scope>NUCLEOTIDE SEQUENCE</scope>
    <source>
        <strain evidence="3">Expedition CK06-06</strain>
    </source>
</reference>
<keyword evidence="1" id="KW-1133">Transmembrane helix</keyword>
<proteinExistence type="predicted"/>
<evidence type="ECO:0000259" key="2">
    <source>
        <dbReference type="Pfam" id="PF07670"/>
    </source>
</evidence>